<accession>A0ABQ3MSE5</accession>
<keyword evidence="3" id="KW-1185">Reference proteome</keyword>
<feature type="transmembrane region" description="Helical" evidence="1">
    <location>
        <begin position="7"/>
        <end position="25"/>
    </location>
</feature>
<dbReference type="Proteomes" id="UP000605568">
    <property type="component" value="Unassembled WGS sequence"/>
</dbReference>
<organism evidence="2 3">
    <name type="scientific">Lentzea cavernae</name>
    <dbReference type="NCBI Taxonomy" id="2020703"/>
    <lineage>
        <taxon>Bacteria</taxon>
        <taxon>Bacillati</taxon>
        <taxon>Actinomycetota</taxon>
        <taxon>Actinomycetes</taxon>
        <taxon>Pseudonocardiales</taxon>
        <taxon>Pseudonocardiaceae</taxon>
        <taxon>Lentzea</taxon>
    </lineage>
</organism>
<evidence type="ECO:0000313" key="3">
    <source>
        <dbReference type="Proteomes" id="UP000605568"/>
    </source>
</evidence>
<gene>
    <name evidence="2" type="ORF">GCM10017774_77170</name>
</gene>
<keyword evidence="1" id="KW-1133">Transmembrane helix</keyword>
<dbReference type="EMBL" id="BNAR01000018">
    <property type="protein sequence ID" value="GHH57527.1"/>
    <property type="molecule type" value="Genomic_DNA"/>
</dbReference>
<reference evidence="3" key="1">
    <citation type="journal article" date="2019" name="Int. J. Syst. Evol. Microbiol.">
        <title>The Global Catalogue of Microorganisms (GCM) 10K type strain sequencing project: providing services to taxonomists for standard genome sequencing and annotation.</title>
        <authorList>
            <consortium name="The Broad Institute Genomics Platform"/>
            <consortium name="The Broad Institute Genome Sequencing Center for Infectious Disease"/>
            <person name="Wu L."/>
            <person name="Ma J."/>
        </authorList>
    </citation>
    <scope>NUCLEOTIDE SEQUENCE [LARGE SCALE GENOMIC DNA]</scope>
    <source>
        <strain evidence="3">CGMCC 4.7367</strain>
    </source>
</reference>
<feature type="transmembrane region" description="Helical" evidence="1">
    <location>
        <begin position="87"/>
        <end position="105"/>
    </location>
</feature>
<evidence type="ECO:0000313" key="2">
    <source>
        <dbReference type="EMBL" id="GHH57527.1"/>
    </source>
</evidence>
<proteinExistence type="predicted"/>
<keyword evidence="1" id="KW-0812">Transmembrane</keyword>
<dbReference type="RefSeq" id="WP_191304357.1">
    <property type="nucleotide sequence ID" value="NZ_BNAR01000018.1"/>
</dbReference>
<name>A0ABQ3MSE5_9PSEU</name>
<sequence length="138" mass="14497">MNLRSTLRYAAVAGLLIGFTISVAQKSWTPAFIGAAVSITVLLSLQAVHALRQANITHERINIEELGDAPSKSDQPEPPAAHLARRLARNITIGAAVTAGVAGFLDGWGPVFLASLGIYLIAGMATVLFTTDTTGETR</sequence>
<feature type="transmembrane region" description="Helical" evidence="1">
    <location>
        <begin position="31"/>
        <end position="51"/>
    </location>
</feature>
<evidence type="ECO:0000256" key="1">
    <source>
        <dbReference type="SAM" id="Phobius"/>
    </source>
</evidence>
<protein>
    <submittedName>
        <fullName evidence="2">Uncharacterized protein</fullName>
    </submittedName>
</protein>
<keyword evidence="1" id="KW-0472">Membrane</keyword>
<comment type="caution">
    <text evidence="2">The sequence shown here is derived from an EMBL/GenBank/DDBJ whole genome shotgun (WGS) entry which is preliminary data.</text>
</comment>
<feature type="transmembrane region" description="Helical" evidence="1">
    <location>
        <begin position="111"/>
        <end position="130"/>
    </location>
</feature>